<keyword evidence="2" id="KW-0167">Capsid protein</keyword>
<dbReference type="GeneID" id="90995831"/>
<evidence type="ECO:0000259" key="1">
    <source>
        <dbReference type="Pfam" id="PF12652"/>
    </source>
</evidence>
<sequence length="86" mass="10254">MDRTQMDFLVELMEVSFVLVETALYLDTHPNDEKALRLHNNASQRYNELEIMYQSKYGPLKNTGMSKYPWGYIDGPWPWEINFTNF</sequence>
<keyword evidence="3" id="KW-1185">Reference proteome</keyword>
<dbReference type="EMBL" id="FQTY01000016">
    <property type="protein sequence ID" value="SHF03707.1"/>
    <property type="molecule type" value="Genomic_DNA"/>
</dbReference>
<dbReference type="AlphaFoldDB" id="A0A1M4YD83"/>
<dbReference type="STRING" id="1123404.SAMN02745784_02611"/>
<evidence type="ECO:0000313" key="3">
    <source>
        <dbReference type="Proteomes" id="UP000184114"/>
    </source>
</evidence>
<dbReference type="PIRSF" id="PIRSF010606">
    <property type="entry name" value="Spore_coat_CotJB"/>
    <property type="match status" value="1"/>
</dbReference>
<dbReference type="InterPro" id="IPR024207">
    <property type="entry name" value="CotJB_dom"/>
</dbReference>
<proteinExistence type="predicted"/>
<organism evidence="2 3">
    <name type="scientific">Tissierella praeacuta DSM 18095</name>
    <dbReference type="NCBI Taxonomy" id="1123404"/>
    <lineage>
        <taxon>Bacteria</taxon>
        <taxon>Bacillati</taxon>
        <taxon>Bacillota</taxon>
        <taxon>Tissierellia</taxon>
        <taxon>Tissierellales</taxon>
        <taxon>Tissierellaceae</taxon>
        <taxon>Tissierella</taxon>
    </lineage>
</organism>
<evidence type="ECO:0000313" key="2">
    <source>
        <dbReference type="EMBL" id="SHF03707.1"/>
    </source>
</evidence>
<dbReference type="Pfam" id="PF12652">
    <property type="entry name" value="CotJB"/>
    <property type="match status" value="1"/>
</dbReference>
<dbReference type="Proteomes" id="UP000184114">
    <property type="component" value="Unassembled WGS sequence"/>
</dbReference>
<accession>A0A1M4YD83</accession>
<gene>
    <name evidence="2" type="ORF">SAMN02745784_02611</name>
</gene>
<protein>
    <submittedName>
        <fullName evidence="2">Spore coat protein JB</fullName>
    </submittedName>
</protein>
<dbReference type="RefSeq" id="WP_072977031.1">
    <property type="nucleotide sequence ID" value="NZ_FQTY01000016.1"/>
</dbReference>
<feature type="domain" description="Protein CotJB" evidence="1">
    <location>
        <begin position="8"/>
        <end position="80"/>
    </location>
</feature>
<reference evidence="3" key="1">
    <citation type="submission" date="2016-11" db="EMBL/GenBank/DDBJ databases">
        <authorList>
            <person name="Varghese N."/>
            <person name="Submissions S."/>
        </authorList>
    </citation>
    <scope>NUCLEOTIDE SEQUENCE [LARGE SCALE GENOMIC DNA]</scope>
    <source>
        <strain evidence="3">DSM 18095</strain>
    </source>
</reference>
<name>A0A1M4YD83_9FIRM</name>
<dbReference type="InterPro" id="IPR016571">
    <property type="entry name" value="Spore_coat_assembly_CotJB"/>
</dbReference>
<keyword evidence="2" id="KW-0946">Virion</keyword>